<comment type="similarity">
    <text evidence="2">Belongs to the UPF0014 family.</text>
</comment>
<sequence>MNSVIPLSALDLGIAASLVVLLAILTWWLRLGISQRLLIAAARTVVQLLLLGLVLKYLFDSSHPALIMLIAFVMLAVAGREVMARQHRPFKGGWGYGLGTFSMFISSFTITIFSLGFIVSPEPWYLPQYSIPLLGMMLGNTMTGVALTMDSLTTSAWQQRAVIEQRLMLGEDWRSAIRDIARQSLRTGMIPILNAMAAAGIISIPGMMTGQLLAGSSPFEAAKYQILIMFMISAGTGFAAVMSSWFGAKRLFDDRQRLRLERLTVPKG</sequence>
<name>A0A3B1AJS2_9ZZZZ</name>
<dbReference type="EMBL" id="UOFR01000069">
    <property type="protein sequence ID" value="VAW99647.1"/>
    <property type="molecule type" value="Genomic_DNA"/>
</dbReference>
<evidence type="ECO:0000256" key="1">
    <source>
        <dbReference type="ARBA" id="ARBA00004141"/>
    </source>
</evidence>
<keyword evidence="5 6" id="KW-0472">Membrane</keyword>
<dbReference type="InterPro" id="IPR005226">
    <property type="entry name" value="UPF0014_fam"/>
</dbReference>
<feature type="transmembrane region" description="Helical" evidence="6">
    <location>
        <begin position="65"/>
        <end position="83"/>
    </location>
</feature>
<accession>A0A3B1AJS2</accession>
<dbReference type="AlphaFoldDB" id="A0A3B1AJS2"/>
<feature type="transmembrane region" description="Helical" evidence="6">
    <location>
        <begin position="12"/>
        <end position="30"/>
    </location>
</feature>
<evidence type="ECO:0000256" key="6">
    <source>
        <dbReference type="SAM" id="Phobius"/>
    </source>
</evidence>
<dbReference type="PANTHER" id="PTHR30028">
    <property type="entry name" value="UPF0014 INNER MEMBRANE PROTEIN YBBM-RELATED"/>
    <property type="match status" value="1"/>
</dbReference>
<feature type="transmembrane region" description="Helical" evidence="6">
    <location>
        <begin position="226"/>
        <end position="248"/>
    </location>
</feature>
<protein>
    <submittedName>
        <fullName evidence="7">Probable iron export permease protein FetB</fullName>
    </submittedName>
</protein>
<keyword evidence="3 6" id="KW-0812">Transmembrane</keyword>
<keyword evidence="4 6" id="KW-1133">Transmembrane helix</keyword>
<feature type="transmembrane region" description="Helical" evidence="6">
    <location>
        <begin position="37"/>
        <end position="59"/>
    </location>
</feature>
<reference evidence="7" key="1">
    <citation type="submission" date="2018-06" db="EMBL/GenBank/DDBJ databases">
        <authorList>
            <person name="Zhirakovskaya E."/>
        </authorList>
    </citation>
    <scope>NUCLEOTIDE SEQUENCE</scope>
</reference>
<proteinExistence type="inferred from homology"/>
<dbReference type="GO" id="GO:0005886">
    <property type="term" value="C:plasma membrane"/>
    <property type="evidence" value="ECO:0007669"/>
    <property type="project" value="TreeGrafter"/>
</dbReference>
<evidence type="ECO:0000313" key="7">
    <source>
        <dbReference type="EMBL" id="VAW99647.1"/>
    </source>
</evidence>
<feature type="transmembrane region" description="Helical" evidence="6">
    <location>
        <begin position="192"/>
        <end position="214"/>
    </location>
</feature>
<feature type="transmembrane region" description="Helical" evidence="6">
    <location>
        <begin position="95"/>
        <end position="119"/>
    </location>
</feature>
<evidence type="ECO:0000256" key="4">
    <source>
        <dbReference type="ARBA" id="ARBA00022989"/>
    </source>
</evidence>
<evidence type="ECO:0000256" key="2">
    <source>
        <dbReference type="ARBA" id="ARBA00005268"/>
    </source>
</evidence>
<gene>
    <name evidence="7" type="ORF">MNBD_GAMMA21-1674</name>
</gene>
<evidence type="ECO:0000256" key="5">
    <source>
        <dbReference type="ARBA" id="ARBA00023136"/>
    </source>
</evidence>
<evidence type="ECO:0000256" key="3">
    <source>
        <dbReference type="ARBA" id="ARBA00022692"/>
    </source>
</evidence>
<dbReference type="PANTHER" id="PTHR30028:SF0">
    <property type="entry name" value="PROTEIN ALUMINUM SENSITIVE 3"/>
    <property type="match status" value="1"/>
</dbReference>
<comment type="subcellular location">
    <subcellularLocation>
        <location evidence="1">Membrane</location>
        <topology evidence="1">Multi-pass membrane protein</topology>
    </subcellularLocation>
</comment>
<organism evidence="7">
    <name type="scientific">hydrothermal vent metagenome</name>
    <dbReference type="NCBI Taxonomy" id="652676"/>
    <lineage>
        <taxon>unclassified sequences</taxon>
        <taxon>metagenomes</taxon>
        <taxon>ecological metagenomes</taxon>
    </lineage>
</organism>
<feature type="transmembrane region" description="Helical" evidence="6">
    <location>
        <begin position="131"/>
        <end position="149"/>
    </location>
</feature>
<dbReference type="Pfam" id="PF03649">
    <property type="entry name" value="UPF0014"/>
    <property type="match status" value="1"/>
</dbReference>